<evidence type="ECO:0000313" key="5">
    <source>
        <dbReference type="Proteomes" id="UP001085076"/>
    </source>
</evidence>
<dbReference type="InterPro" id="IPR011990">
    <property type="entry name" value="TPR-like_helical_dom_sf"/>
</dbReference>
<dbReference type="Pfam" id="PF01535">
    <property type="entry name" value="PPR"/>
    <property type="match status" value="6"/>
</dbReference>
<dbReference type="PANTHER" id="PTHR47926:SF524">
    <property type="entry name" value="(WILD MALAYSIAN BANANA) HYPOTHETICAL PROTEIN"/>
    <property type="match status" value="1"/>
</dbReference>
<dbReference type="InterPro" id="IPR046960">
    <property type="entry name" value="PPR_At4g14850-like_plant"/>
</dbReference>
<evidence type="ECO:0000256" key="2">
    <source>
        <dbReference type="ARBA" id="ARBA00061659"/>
    </source>
</evidence>
<dbReference type="Pfam" id="PF20431">
    <property type="entry name" value="E_motif"/>
    <property type="match status" value="1"/>
</dbReference>
<proteinExistence type="inferred from homology"/>
<feature type="repeat" description="PPR" evidence="3">
    <location>
        <begin position="298"/>
        <end position="333"/>
    </location>
</feature>
<dbReference type="OrthoDB" id="185373at2759"/>
<organism evidence="4 5">
    <name type="scientific">Dioscorea zingiberensis</name>
    <dbReference type="NCBI Taxonomy" id="325984"/>
    <lineage>
        <taxon>Eukaryota</taxon>
        <taxon>Viridiplantae</taxon>
        <taxon>Streptophyta</taxon>
        <taxon>Embryophyta</taxon>
        <taxon>Tracheophyta</taxon>
        <taxon>Spermatophyta</taxon>
        <taxon>Magnoliopsida</taxon>
        <taxon>Liliopsida</taxon>
        <taxon>Dioscoreales</taxon>
        <taxon>Dioscoreaceae</taxon>
        <taxon>Dioscorea</taxon>
    </lineage>
</organism>
<comment type="similarity">
    <text evidence="2">Belongs to the PPR family. PCMP-E subfamily.</text>
</comment>
<reference evidence="4" key="1">
    <citation type="submission" date="2021-03" db="EMBL/GenBank/DDBJ databases">
        <authorList>
            <person name="Li Z."/>
            <person name="Yang C."/>
        </authorList>
    </citation>
    <scope>NUCLEOTIDE SEQUENCE</scope>
    <source>
        <strain evidence="4">Dzin_1.0</strain>
        <tissue evidence="4">Leaf</tissue>
    </source>
</reference>
<dbReference type="NCBIfam" id="TIGR00756">
    <property type="entry name" value="PPR"/>
    <property type="match status" value="3"/>
</dbReference>
<dbReference type="PROSITE" id="PS51375">
    <property type="entry name" value="PPR"/>
    <property type="match status" value="4"/>
</dbReference>
<dbReference type="Proteomes" id="UP001085076">
    <property type="component" value="Miscellaneous, Linkage group lg01"/>
</dbReference>
<keyword evidence="1" id="KW-0677">Repeat</keyword>
<accession>A0A9D5D9P7</accession>
<keyword evidence="5" id="KW-1185">Reference proteome</keyword>
<name>A0A9D5D9P7_9LILI</name>
<dbReference type="GO" id="GO:0009451">
    <property type="term" value="P:RNA modification"/>
    <property type="evidence" value="ECO:0007669"/>
    <property type="project" value="InterPro"/>
</dbReference>
<evidence type="ECO:0008006" key="6">
    <source>
        <dbReference type="Google" id="ProtNLM"/>
    </source>
</evidence>
<dbReference type="FunFam" id="1.25.40.10:FF:000573">
    <property type="entry name" value="Pentatricopeptide repeat-containing protein mitochondrial"/>
    <property type="match status" value="1"/>
</dbReference>
<dbReference type="EMBL" id="JAGGNH010000001">
    <property type="protein sequence ID" value="KAJ0987906.1"/>
    <property type="molecule type" value="Genomic_DNA"/>
</dbReference>
<dbReference type="FunFam" id="1.25.40.10:FF:000205">
    <property type="entry name" value="Pentatricopeptide repeat-containing protein, mitochondrial"/>
    <property type="match status" value="1"/>
</dbReference>
<reference evidence="4" key="2">
    <citation type="journal article" date="2022" name="Hortic Res">
        <title>The genome of Dioscorea zingiberensis sheds light on the biosynthesis, origin and evolution of the medicinally important diosgenin saponins.</title>
        <authorList>
            <person name="Li Y."/>
            <person name="Tan C."/>
            <person name="Li Z."/>
            <person name="Guo J."/>
            <person name="Li S."/>
            <person name="Chen X."/>
            <person name="Wang C."/>
            <person name="Dai X."/>
            <person name="Yang H."/>
            <person name="Song W."/>
            <person name="Hou L."/>
            <person name="Xu J."/>
            <person name="Tong Z."/>
            <person name="Xu A."/>
            <person name="Yuan X."/>
            <person name="Wang W."/>
            <person name="Yang Q."/>
            <person name="Chen L."/>
            <person name="Sun Z."/>
            <person name="Wang K."/>
            <person name="Pan B."/>
            <person name="Chen J."/>
            <person name="Bao Y."/>
            <person name="Liu F."/>
            <person name="Qi X."/>
            <person name="Gang D.R."/>
            <person name="Wen J."/>
            <person name="Li J."/>
        </authorList>
    </citation>
    <scope>NUCLEOTIDE SEQUENCE</scope>
    <source>
        <strain evidence="4">Dzin_1.0</strain>
    </source>
</reference>
<feature type="repeat" description="PPR" evidence="3">
    <location>
        <begin position="427"/>
        <end position="461"/>
    </location>
</feature>
<sequence length="759" mass="83918">MQRCLTALFRAYTSVPARVCFKSFSSLEAHHLFDEIPQRTPSNPIATIQYRLRSGESLDPTTVALAFKSSRGKTGPQIHKIAICSGLDSFVFVSNSLMNMYSKSGSLDLALKVFDGLPDPDVVSWNTILSGFTSGGDAHALPTFVLQMHQAGILFDAVTFTVALTFTSDLQDLEEFCLQLHSLAFKSGFDSDTFVGNALITSYSRSGRVEEASRVFDEMSMRDSISWNALISGLTQQGDSISGYEAILIFLQMLKEEGVRPDHVASASVISACCQEESLLEVGIQVHGFVVKVGLENHVSVSNVLMTMYYKQGGGIDEAKRVFENMRERNVISWTTMISADTENAISLFSSMRLDGVEPNDVTFIALIHAVASDQHLLREGQMIHGMCFVFGISAELNVSNSLVTMYAKLGSTDDSSKIFRDIDHKEIISWNAMISGYAQSGLCEEALETFSSLLLHSKPNQYTFGSILSAISAVQTVSLTYGQRCHSRIVKSGLNTDEYVSGALIDLYAKRGGIDDSLKVFDETTTAQRSLISWTAIISAHAKHGSYEKVMSLFDAMVNSGVHPDEITFLAVLTACGCKGMVDIGWSVFDSMLDEHMIEPWPEHYACMVDMLGRAGRLVEAEEFVKRMPKGPSVSALQSLLGACRVYGNVEMGERVAKVLMEMEPMESGAYVLMSNMYAEKGEWENVAKIRRGMRNRGVKKEVGFSWVDIKVKDSIHMHKFSSDDKTHPMSEEIYRIADCLGFDMKNQEEDSQPVVYM</sequence>
<evidence type="ECO:0000256" key="3">
    <source>
        <dbReference type="PROSITE-ProRule" id="PRU00708"/>
    </source>
</evidence>
<dbReference type="GO" id="GO:0005739">
    <property type="term" value="C:mitochondrion"/>
    <property type="evidence" value="ECO:0007669"/>
    <property type="project" value="UniProtKB-ARBA"/>
</dbReference>
<dbReference type="FunFam" id="1.25.40.10:FF:000453">
    <property type="entry name" value="Pentatricopeptide repeat-containing protein mitochondrial"/>
    <property type="match status" value="1"/>
</dbReference>
<feature type="repeat" description="PPR" evidence="3">
    <location>
        <begin position="192"/>
        <end position="226"/>
    </location>
</feature>
<dbReference type="Gene3D" id="1.25.40.10">
    <property type="entry name" value="Tetratricopeptide repeat domain"/>
    <property type="match status" value="6"/>
</dbReference>
<protein>
    <recommendedName>
        <fullName evidence="6">Pentatricopeptide repeat-containing protein</fullName>
    </recommendedName>
</protein>
<dbReference type="PANTHER" id="PTHR47926">
    <property type="entry name" value="PENTATRICOPEPTIDE REPEAT-CONTAINING PROTEIN"/>
    <property type="match status" value="1"/>
</dbReference>
<gene>
    <name evidence="4" type="ORF">J5N97_006262</name>
</gene>
<dbReference type="GO" id="GO:0003723">
    <property type="term" value="F:RNA binding"/>
    <property type="evidence" value="ECO:0007669"/>
    <property type="project" value="InterPro"/>
</dbReference>
<evidence type="ECO:0000313" key="4">
    <source>
        <dbReference type="EMBL" id="KAJ0987906.1"/>
    </source>
</evidence>
<dbReference type="AlphaFoldDB" id="A0A9D5D9P7"/>
<dbReference type="Pfam" id="PF13041">
    <property type="entry name" value="PPR_2"/>
    <property type="match status" value="1"/>
</dbReference>
<dbReference type="InterPro" id="IPR002885">
    <property type="entry name" value="PPR_rpt"/>
</dbReference>
<feature type="repeat" description="PPR" evidence="3">
    <location>
        <begin position="531"/>
        <end position="565"/>
    </location>
</feature>
<evidence type="ECO:0000256" key="1">
    <source>
        <dbReference type="ARBA" id="ARBA00022737"/>
    </source>
</evidence>
<dbReference type="InterPro" id="IPR046848">
    <property type="entry name" value="E_motif"/>
</dbReference>
<comment type="caution">
    <text evidence="4">The sequence shown here is derived from an EMBL/GenBank/DDBJ whole genome shotgun (WGS) entry which is preliminary data.</text>
</comment>